<dbReference type="PANTHER" id="PTHR43618:SF8">
    <property type="entry name" value="7ALPHA-HYDROXYSTEROID DEHYDROGENASE"/>
    <property type="match status" value="1"/>
</dbReference>
<dbReference type="PRINTS" id="PR00080">
    <property type="entry name" value="SDRFAMILY"/>
</dbReference>
<dbReference type="Proteomes" id="UP000007564">
    <property type="component" value="Chromosome"/>
</dbReference>
<reference evidence="4 5" key="1">
    <citation type="journal article" date="2012" name="BMC Genomics">
        <title>Comparative genomics of the classical Bordetella subspecies: the evolution and exchange of virulence-associated diversity amongst closely related pathogens.</title>
        <authorList>
            <person name="Park J."/>
            <person name="Zhang Y."/>
            <person name="Buboltz A.M."/>
            <person name="Zhang X."/>
            <person name="Schuster S.C."/>
            <person name="Ahuja U."/>
            <person name="Liu M."/>
            <person name="Miller J.F."/>
            <person name="Sebaihia M."/>
            <person name="Bentley S.D."/>
            <person name="Parkhill J."/>
            <person name="Harvill E.T."/>
        </authorList>
    </citation>
    <scope>NUCLEOTIDE SEQUENCE [LARGE SCALE GENOMIC DNA]</scope>
    <source>
        <strain evidence="4 5">253</strain>
    </source>
</reference>
<dbReference type="HOGENOM" id="CLU_010194_1_1_4"/>
<dbReference type="SUPFAM" id="SSF51735">
    <property type="entry name" value="NAD(P)-binding Rossmann-fold domains"/>
    <property type="match status" value="1"/>
</dbReference>
<dbReference type="GO" id="GO:0016491">
    <property type="term" value="F:oxidoreductase activity"/>
    <property type="evidence" value="ECO:0007669"/>
    <property type="project" value="UniProtKB-KW"/>
</dbReference>
<evidence type="ECO:0000256" key="2">
    <source>
        <dbReference type="ARBA" id="ARBA00022857"/>
    </source>
</evidence>
<keyword evidence="3" id="KW-0560">Oxidoreductase</keyword>
<gene>
    <name evidence="4" type="ORF">BN112_2790</name>
</gene>
<dbReference type="Gene3D" id="3.40.50.720">
    <property type="entry name" value="NAD(P)-binding Rossmann-like Domain"/>
    <property type="match status" value="1"/>
</dbReference>
<dbReference type="GeneID" id="56480680"/>
<dbReference type="OrthoDB" id="9806974at2"/>
<evidence type="ECO:0000313" key="4">
    <source>
        <dbReference type="EMBL" id="CCJ54707.1"/>
    </source>
</evidence>
<dbReference type="InterPro" id="IPR052178">
    <property type="entry name" value="Sec_Metab_Biosynth_SDR"/>
</dbReference>
<dbReference type="Pfam" id="PF13561">
    <property type="entry name" value="adh_short_C2"/>
    <property type="match status" value="1"/>
</dbReference>
<dbReference type="FunFam" id="3.40.50.720:FF:000084">
    <property type="entry name" value="Short-chain dehydrogenase reductase"/>
    <property type="match status" value="1"/>
</dbReference>
<dbReference type="EMBL" id="HE965806">
    <property type="protein sequence ID" value="CCJ54707.1"/>
    <property type="molecule type" value="Genomic_DNA"/>
</dbReference>
<protein>
    <submittedName>
        <fullName evidence="4">Probable short chain dehydrogenase</fullName>
    </submittedName>
</protein>
<dbReference type="PROSITE" id="PS00061">
    <property type="entry name" value="ADH_SHORT"/>
    <property type="match status" value="1"/>
</dbReference>
<accession>A0A0C6P7X6</accession>
<comment type="similarity">
    <text evidence="1">Belongs to the short-chain dehydrogenases/reductases (SDR) family.</text>
</comment>
<dbReference type="NCBIfam" id="NF005559">
    <property type="entry name" value="PRK07231.1"/>
    <property type="match status" value="1"/>
</dbReference>
<dbReference type="PRINTS" id="PR00081">
    <property type="entry name" value="GDHRDH"/>
</dbReference>
<dbReference type="InterPro" id="IPR036291">
    <property type="entry name" value="NAD(P)-bd_dom_sf"/>
</dbReference>
<evidence type="ECO:0000256" key="1">
    <source>
        <dbReference type="ARBA" id="ARBA00006484"/>
    </source>
</evidence>
<dbReference type="AlphaFoldDB" id="A0A0C6P7X6"/>
<dbReference type="PANTHER" id="PTHR43618">
    <property type="entry name" value="7-ALPHA-HYDROXYSTEROID DEHYDROGENASE"/>
    <property type="match status" value="1"/>
</dbReference>
<keyword evidence="2" id="KW-0521">NADP</keyword>
<dbReference type="RefSeq" id="WP_003808041.1">
    <property type="nucleotide sequence ID" value="NC_019382.1"/>
</dbReference>
<name>A0A0C6P7X6_BORBO</name>
<proteinExistence type="inferred from homology"/>
<dbReference type="InterPro" id="IPR002347">
    <property type="entry name" value="SDR_fam"/>
</dbReference>
<organism evidence="4 5">
    <name type="scientific">Bordetella bronchiseptica 253</name>
    <dbReference type="NCBI Taxonomy" id="568707"/>
    <lineage>
        <taxon>Bacteria</taxon>
        <taxon>Pseudomonadati</taxon>
        <taxon>Pseudomonadota</taxon>
        <taxon>Betaproteobacteria</taxon>
        <taxon>Burkholderiales</taxon>
        <taxon>Alcaligenaceae</taxon>
        <taxon>Bordetella</taxon>
    </lineage>
</organism>
<sequence>MLLDNVIALVTGAAQGNGAAIARGLAAQGAAVAVCDIDLAGARRTAEALRAEGARAAAYELDVRDAARCAAVARQVGEDLGALGVLVNNAGVRPRHAFDGDERDALWRQAMDVNVDGVRNMTLACLEGLAATRGAVVNITSIAASRASAQSIAYSTSKAAAQMLTKVLALELAPCGIRVNAVAPGVIETAMTQSSRDDPQRRGALMARIPMRRFGSPQDLVGPVTFLASPMSAYVTGAVLAVDGGFLAV</sequence>
<dbReference type="InterPro" id="IPR020904">
    <property type="entry name" value="Sc_DH/Rdtase_CS"/>
</dbReference>
<dbReference type="KEGG" id="bbh:BN112_2790"/>
<evidence type="ECO:0000256" key="3">
    <source>
        <dbReference type="ARBA" id="ARBA00023002"/>
    </source>
</evidence>
<evidence type="ECO:0000313" key="5">
    <source>
        <dbReference type="Proteomes" id="UP000007564"/>
    </source>
</evidence>